<accession>A0AAV8ZG93</accession>
<dbReference type="InterPro" id="IPR036397">
    <property type="entry name" value="RNaseH_sf"/>
</dbReference>
<comment type="caution">
    <text evidence="2">The sequence shown here is derived from an EMBL/GenBank/DDBJ whole genome shotgun (WGS) entry which is preliminary data.</text>
</comment>
<dbReference type="Gene3D" id="3.30.420.10">
    <property type="entry name" value="Ribonuclease H-like superfamily/Ribonuclease H"/>
    <property type="match status" value="1"/>
</dbReference>
<protein>
    <recommendedName>
        <fullName evidence="1">DDE-1 domain-containing protein</fullName>
    </recommendedName>
</protein>
<dbReference type="GO" id="GO:0005634">
    <property type="term" value="C:nucleus"/>
    <property type="evidence" value="ECO:0007669"/>
    <property type="project" value="TreeGrafter"/>
</dbReference>
<dbReference type="InterPro" id="IPR004875">
    <property type="entry name" value="DDE_SF_endonuclease_dom"/>
</dbReference>
<dbReference type="Pfam" id="PF03184">
    <property type="entry name" value="DDE_1"/>
    <property type="match status" value="1"/>
</dbReference>
<dbReference type="EMBL" id="JANEYF010001590">
    <property type="protein sequence ID" value="KAJ8962442.1"/>
    <property type="molecule type" value="Genomic_DNA"/>
</dbReference>
<reference evidence="2" key="1">
    <citation type="journal article" date="2023" name="Insect Mol. Biol.">
        <title>Genome sequencing provides insights into the evolution of gene families encoding plant cell wall-degrading enzymes in longhorned beetles.</title>
        <authorList>
            <person name="Shin N.R."/>
            <person name="Okamura Y."/>
            <person name="Kirsch R."/>
            <person name="Pauchet Y."/>
        </authorList>
    </citation>
    <scope>NUCLEOTIDE SEQUENCE</scope>
    <source>
        <strain evidence="2">RBIC_L_NR</strain>
    </source>
</reference>
<evidence type="ECO:0000313" key="2">
    <source>
        <dbReference type="EMBL" id="KAJ8962442.1"/>
    </source>
</evidence>
<keyword evidence="3" id="KW-1185">Reference proteome</keyword>
<dbReference type="GO" id="GO:0003677">
    <property type="term" value="F:DNA binding"/>
    <property type="evidence" value="ECO:0007669"/>
    <property type="project" value="TreeGrafter"/>
</dbReference>
<sequence length="191" mass="21577">MEYLVIEGAEDILNGDETSFTLCPKTGKVVAPRGYKNIYQVVKVKEKEALMILIVISANGAVAHPCVVFPYVRPPKDVRESIDSYWCLGLSETGWMRSEVFYEYIANSLNPWLEASAIKKPIIVFIDGHKSHLTMSLSEFCSRNGIILYPLPPNATHIMQPCDVSILKLLKSQWQATVNNVKCVRKTQIRF</sequence>
<dbReference type="AlphaFoldDB" id="A0AAV8ZG93"/>
<feature type="domain" description="DDE-1" evidence="1">
    <location>
        <begin position="52"/>
        <end position="181"/>
    </location>
</feature>
<dbReference type="InterPro" id="IPR050863">
    <property type="entry name" value="CenT-Element_Derived"/>
</dbReference>
<evidence type="ECO:0000259" key="1">
    <source>
        <dbReference type="Pfam" id="PF03184"/>
    </source>
</evidence>
<gene>
    <name evidence="2" type="ORF">NQ314_005738</name>
</gene>
<organism evidence="2 3">
    <name type="scientific">Rhamnusium bicolor</name>
    <dbReference type="NCBI Taxonomy" id="1586634"/>
    <lineage>
        <taxon>Eukaryota</taxon>
        <taxon>Metazoa</taxon>
        <taxon>Ecdysozoa</taxon>
        <taxon>Arthropoda</taxon>
        <taxon>Hexapoda</taxon>
        <taxon>Insecta</taxon>
        <taxon>Pterygota</taxon>
        <taxon>Neoptera</taxon>
        <taxon>Endopterygota</taxon>
        <taxon>Coleoptera</taxon>
        <taxon>Polyphaga</taxon>
        <taxon>Cucujiformia</taxon>
        <taxon>Chrysomeloidea</taxon>
        <taxon>Cerambycidae</taxon>
        <taxon>Lepturinae</taxon>
        <taxon>Rhagiini</taxon>
        <taxon>Rhamnusium</taxon>
    </lineage>
</organism>
<proteinExistence type="predicted"/>
<name>A0AAV8ZG93_9CUCU</name>
<dbReference type="PANTHER" id="PTHR19303:SF74">
    <property type="entry name" value="POGO TRANSPOSABLE ELEMENT WITH KRAB DOMAIN"/>
    <property type="match status" value="1"/>
</dbReference>
<evidence type="ECO:0000313" key="3">
    <source>
        <dbReference type="Proteomes" id="UP001162156"/>
    </source>
</evidence>
<dbReference type="PANTHER" id="PTHR19303">
    <property type="entry name" value="TRANSPOSON"/>
    <property type="match status" value="1"/>
</dbReference>
<dbReference type="Proteomes" id="UP001162156">
    <property type="component" value="Unassembled WGS sequence"/>
</dbReference>